<dbReference type="OrthoDB" id="5402633at2759"/>
<feature type="transmembrane region" description="Helical" evidence="2">
    <location>
        <begin position="205"/>
        <end position="226"/>
    </location>
</feature>
<keyword evidence="2" id="KW-0812">Transmembrane</keyword>
<dbReference type="EMBL" id="AZHB01000009">
    <property type="protein sequence ID" value="OAA65021.1"/>
    <property type="molecule type" value="Genomic_DNA"/>
</dbReference>
<feature type="transmembrane region" description="Helical" evidence="2">
    <location>
        <begin position="277"/>
        <end position="294"/>
    </location>
</feature>
<dbReference type="PRINTS" id="PR00250">
    <property type="entry name" value="GPCRSTE2"/>
</dbReference>
<keyword evidence="2" id="KW-1133">Transmembrane helix</keyword>
<dbReference type="STRING" id="1081104.A0A167XIR1"/>
<keyword evidence="4" id="KW-1185">Reference proteome</keyword>
<gene>
    <name evidence="3" type="ORF">ISF_04431</name>
</gene>
<dbReference type="Proteomes" id="UP000076744">
    <property type="component" value="Unassembled WGS sequence"/>
</dbReference>
<dbReference type="GO" id="GO:0004932">
    <property type="term" value="F:mating-type factor pheromone receptor activity"/>
    <property type="evidence" value="ECO:0007669"/>
    <property type="project" value="InterPro"/>
</dbReference>
<accession>A0A167XIR1</accession>
<reference evidence="3 4" key="1">
    <citation type="journal article" date="2016" name="Genome Biol. Evol.">
        <title>Divergent and convergent evolution of fungal pathogenicity.</title>
        <authorList>
            <person name="Shang Y."/>
            <person name="Xiao G."/>
            <person name="Zheng P."/>
            <person name="Cen K."/>
            <person name="Zhan S."/>
            <person name="Wang C."/>
        </authorList>
    </citation>
    <scope>NUCLEOTIDE SEQUENCE [LARGE SCALE GENOMIC DNA]</scope>
    <source>
        <strain evidence="3 4">ARSEF 2679</strain>
    </source>
</reference>
<dbReference type="Pfam" id="PF02116">
    <property type="entry name" value="STE2"/>
    <property type="match status" value="1"/>
</dbReference>
<feature type="region of interest" description="Disordered" evidence="1">
    <location>
        <begin position="396"/>
        <end position="426"/>
    </location>
</feature>
<dbReference type="GO" id="GO:0038038">
    <property type="term" value="C:G protein-coupled receptor homodimeric complex"/>
    <property type="evidence" value="ECO:0007669"/>
    <property type="project" value="TreeGrafter"/>
</dbReference>
<feature type="transmembrane region" description="Helical" evidence="2">
    <location>
        <begin position="162"/>
        <end position="185"/>
    </location>
</feature>
<feature type="compositionally biased region" description="Basic and acidic residues" evidence="1">
    <location>
        <begin position="413"/>
        <end position="426"/>
    </location>
</feature>
<name>A0A167XIR1_CORFA</name>
<organism evidence="3 4">
    <name type="scientific">Cordyceps fumosorosea (strain ARSEF 2679)</name>
    <name type="common">Isaria fumosorosea</name>
    <dbReference type="NCBI Taxonomy" id="1081104"/>
    <lineage>
        <taxon>Eukaryota</taxon>
        <taxon>Fungi</taxon>
        <taxon>Dikarya</taxon>
        <taxon>Ascomycota</taxon>
        <taxon>Pezizomycotina</taxon>
        <taxon>Sordariomycetes</taxon>
        <taxon>Hypocreomycetidae</taxon>
        <taxon>Hypocreales</taxon>
        <taxon>Cordycipitaceae</taxon>
        <taxon>Cordyceps</taxon>
    </lineage>
</organism>
<feature type="transmembrane region" description="Helical" evidence="2">
    <location>
        <begin position="48"/>
        <end position="69"/>
    </location>
</feature>
<keyword evidence="2" id="KW-0472">Membrane</keyword>
<evidence type="ECO:0000313" key="3">
    <source>
        <dbReference type="EMBL" id="OAA65021.1"/>
    </source>
</evidence>
<dbReference type="PANTHER" id="PTHR28009:SF1">
    <property type="entry name" value="PHEROMONE ALPHA FACTOR RECEPTOR"/>
    <property type="match status" value="1"/>
</dbReference>
<protein>
    <submittedName>
        <fullName evidence="3">Mating-type alpha-pheromone receptor PreB</fullName>
    </submittedName>
</protein>
<evidence type="ECO:0000256" key="1">
    <source>
        <dbReference type="SAM" id="MobiDB-lite"/>
    </source>
</evidence>
<feature type="transmembrane region" description="Helical" evidence="2">
    <location>
        <begin position="123"/>
        <end position="150"/>
    </location>
</feature>
<keyword evidence="3" id="KW-0675">Receptor</keyword>
<sequence length="426" mass="46833">MESPPQEVVDPSFDRFAGNVTFFLADHKTTASVPMHTLNAYYDESISIVMNYGAQLGACLIMLLVVLALTPTAKLFRPASVLHLLGLLISVIRCGLLFSYYVAPFSHFYQIWAGDFSAVPRRYWDASLAANTLALPLVVVMQAALVNQAWTMVAFWPQRYKYAACALSGVIVLLTVGFRLAYTIVQNHAIITADPAVWFFWGVQWTVAMGAVSIFWFCAVFNVKLVSHLIKNRGILPSTTLINPMEILIMTNGTLMVIPSVFAGLEWAKFTNFEAGSLTLTAVIIILPLGTLAAQRISAKGSQSYLAGNNHNHNHRKHQTQTRSDFRSAGTASTLHTKPSSTVTFSTTRGGNGAPVTPQMSAGSRTDDVSLLIDRRPERMDPIDLELGRIDAAFEGHHEEDGDEVTSSCARSADQRGRMQRDDFVL</sequence>
<evidence type="ECO:0000256" key="2">
    <source>
        <dbReference type="SAM" id="Phobius"/>
    </source>
</evidence>
<feature type="compositionally biased region" description="Polar residues" evidence="1">
    <location>
        <begin position="330"/>
        <end position="349"/>
    </location>
</feature>
<dbReference type="InterPro" id="IPR027458">
    <property type="entry name" value="STE2_TM1-TM2_sf"/>
</dbReference>
<dbReference type="Gene3D" id="1.10.287.920">
    <property type="entry name" value="Pheromone alpha factor receptor"/>
    <property type="match status" value="1"/>
</dbReference>
<proteinExistence type="predicted"/>
<dbReference type="PANTHER" id="PTHR28009">
    <property type="entry name" value="PHEROMONE ALPHA FACTOR RECEPTOR"/>
    <property type="match status" value="1"/>
</dbReference>
<dbReference type="CDD" id="cd14939">
    <property type="entry name" value="7tmD_STE2"/>
    <property type="match status" value="1"/>
</dbReference>
<dbReference type="AlphaFoldDB" id="A0A167XIR1"/>
<dbReference type="InterPro" id="IPR000366">
    <property type="entry name" value="GPCR_STE2"/>
</dbReference>
<evidence type="ECO:0000313" key="4">
    <source>
        <dbReference type="Proteomes" id="UP000076744"/>
    </source>
</evidence>
<feature type="transmembrane region" description="Helical" evidence="2">
    <location>
        <begin position="247"/>
        <end position="265"/>
    </location>
</feature>
<dbReference type="GO" id="GO:0000750">
    <property type="term" value="P:pheromone-dependent signal transduction involved in conjugation with cellular fusion"/>
    <property type="evidence" value="ECO:0007669"/>
    <property type="project" value="TreeGrafter"/>
</dbReference>
<dbReference type="GeneID" id="30020723"/>
<feature type="transmembrane region" description="Helical" evidence="2">
    <location>
        <begin position="81"/>
        <end position="103"/>
    </location>
</feature>
<comment type="caution">
    <text evidence="3">The sequence shown here is derived from an EMBL/GenBank/DDBJ whole genome shotgun (WGS) entry which is preliminary data.</text>
</comment>
<feature type="region of interest" description="Disordered" evidence="1">
    <location>
        <begin position="307"/>
        <end position="366"/>
    </location>
</feature>
<dbReference type="RefSeq" id="XP_018704993.1">
    <property type="nucleotide sequence ID" value="XM_018848037.1"/>
</dbReference>